<dbReference type="PANTHER" id="PTHR12069">
    <property type="entry name" value="DNA-DIRECTED RNA POLYMERASES III 80 KDA POLYPEPTIDE RNA POLYMERASE III SUBUNIT 5"/>
    <property type="match status" value="1"/>
</dbReference>
<feature type="region of interest" description="Disordered" evidence="1">
    <location>
        <begin position="301"/>
        <end position="339"/>
    </location>
</feature>
<feature type="region of interest" description="Disordered" evidence="1">
    <location>
        <begin position="213"/>
        <end position="250"/>
    </location>
</feature>
<feature type="compositionally biased region" description="Basic and acidic residues" evidence="1">
    <location>
        <begin position="233"/>
        <end position="245"/>
    </location>
</feature>
<feature type="compositionally biased region" description="Basic and acidic residues" evidence="1">
    <location>
        <begin position="117"/>
        <end position="126"/>
    </location>
</feature>
<feature type="region of interest" description="Disordered" evidence="1">
    <location>
        <begin position="349"/>
        <end position="368"/>
    </location>
</feature>
<dbReference type="AlphaFoldDB" id="A0A1V8TDJ0"/>
<proteinExistence type="predicted"/>
<dbReference type="STRING" id="1507870.A0A1V8TDJ0"/>
<organism evidence="2 3">
    <name type="scientific">Cryoendolithus antarcticus</name>
    <dbReference type="NCBI Taxonomy" id="1507870"/>
    <lineage>
        <taxon>Eukaryota</taxon>
        <taxon>Fungi</taxon>
        <taxon>Dikarya</taxon>
        <taxon>Ascomycota</taxon>
        <taxon>Pezizomycotina</taxon>
        <taxon>Dothideomycetes</taxon>
        <taxon>Dothideomycetidae</taxon>
        <taxon>Cladosporiales</taxon>
        <taxon>Cladosporiaceae</taxon>
        <taxon>Cryoendolithus</taxon>
    </lineage>
</organism>
<dbReference type="EMBL" id="NAJO01000010">
    <property type="protein sequence ID" value="OQO09308.1"/>
    <property type="molecule type" value="Genomic_DNA"/>
</dbReference>
<gene>
    <name evidence="2" type="ORF">B0A48_04706</name>
</gene>
<evidence type="ECO:0008006" key="4">
    <source>
        <dbReference type="Google" id="ProtNLM"/>
    </source>
</evidence>
<dbReference type="InterPro" id="IPR006886">
    <property type="entry name" value="RNA_pol_III_Rpc5"/>
</dbReference>
<feature type="region of interest" description="Disordered" evidence="1">
    <location>
        <begin position="98"/>
        <end position="127"/>
    </location>
</feature>
<evidence type="ECO:0000313" key="3">
    <source>
        <dbReference type="Proteomes" id="UP000192596"/>
    </source>
</evidence>
<accession>A0A1V8TDJ0</accession>
<comment type="caution">
    <text evidence="2">The sequence shown here is derived from an EMBL/GenBank/DDBJ whole genome shotgun (WGS) entry which is preliminary data.</text>
</comment>
<feature type="compositionally biased region" description="Basic residues" evidence="1">
    <location>
        <begin position="314"/>
        <end position="324"/>
    </location>
</feature>
<dbReference type="PANTHER" id="PTHR12069:SF0">
    <property type="entry name" value="DNA-DIRECTED RNA POLYMERASE III SUBUNIT RPC5"/>
    <property type="match status" value="1"/>
</dbReference>
<dbReference type="Pfam" id="PF04801">
    <property type="entry name" value="RPC5"/>
    <property type="match status" value="2"/>
</dbReference>
<evidence type="ECO:0000313" key="2">
    <source>
        <dbReference type="EMBL" id="OQO09308.1"/>
    </source>
</evidence>
<dbReference type="InParanoid" id="A0A1V8TDJ0"/>
<keyword evidence="3" id="KW-1185">Reference proteome</keyword>
<feature type="compositionally biased region" description="Low complexity" evidence="1">
    <location>
        <begin position="100"/>
        <end position="111"/>
    </location>
</feature>
<dbReference type="GO" id="GO:0005666">
    <property type="term" value="C:RNA polymerase III complex"/>
    <property type="evidence" value="ECO:0007669"/>
    <property type="project" value="TreeGrafter"/>
</dbReference>
<name>A0A1V8TDJ0_9PEZI</name>
<dbReference type="OrthoDB" id="340681at2759"/>
<sequence length="368" mass="40962">MAPAKAPEDDPITASYDVYLTPSQQEQLYLLQYLNRSRDRPYSQHYGARPTDLRIKPKSGYLELEVSLSTELNFNKYQGLKWGDALQTARTIQNEGATYGPAAGLGAPRRGLGSRGPLKDKADRELQISNDLTEFKRAEEEGKVMHKQTLGGQIMRHEDAAAGQALPVYYLGAFQGDQLHLSRVDGTIQMRPQFHHIDAEEHRNRLVTKKALDAEGDARPPPAARGLQQSYKPETEDKDKDAPERKMRKALQDAEEEIWVPLDYVDEAEDTAYDAFNEKMFLHNVDNAPKLKSTMDEEQLLDAVSGPSYEGSGRKKRRPRKRRGGQVGDEGLEEEEEAVVAAGEALPAEEVIGAVDDEDAMDGVVATA</sequence>
<evidence type="ECO:0000256" key="1">
    <source>
        <dbReference type="SAM" id="MobiDB-lite"/>
    </source>
</evidence>
<dbReference type="GO" id="GO:0042797">
    <property type="term" value="P:tRNA transcription by RNA polymerase III"/>
    <property type="evidence" value="ECO:0007669"/>
    <property type="project" value="TreeGrafter"/>
</dbReference>
<reference evidence="3" key="1">
    <citation type="submission" date="2017-03" db="EMBL/GenBank/DDBJ databases">
        <title>Genomes of endolithic fungi from Antarctica.</title>
        <authorList>
            <person name="Coleine C."/>
            <person name="Masonjones S."/>
            <person name="Stajich J.E."/>
        </authorList>
    </citation>
    <scope>NUCLEOTIDE SEQUENCE [LARGE SCALE GENOMIC DNA]</scope>
    <source>
        <strain evidence="3">CCFEE 5527</strain>
    </source>
</reference>
<dbReference type="Proteomes" id="UP000192596">
    <property type="component" value="Unassembled WGS sequence"/>
</dbReference>
<protein>
    <recommendedName>
        <fullName evidence="4">DNA-directed RNA polymerase III subunit Rpc5</fullName>
    </recommendedName>
</protein>